<organism evidence="1 2">
    <name type="scientific">Virgibacillus profundi</name>
    <dbReference type="NCBI Taxonomy" id="2024555"/>
    <lineage>
        <taxon>Bacteria</taxon>
        <taxon>Bacillati</taxon>
        <taxon>Bacillota</taxon>
        <taxon>Bacilli</taxon>
        <taxon>Bacillales</taxon>
        <taxon>Bacillaceae</taxon>
        <taxon>Virgibacillus</taxon>
    </lineage>
</organism>
<keyword evidence="2" id="KW-1185">Reference proteome</keyword>
<protein>
    <submittedName>
        <fullName evidence="1">Uncharacterized protein</fullName>
    </submittedName>
</protein>
<proteinExistence type="predicted"/>
<dbReference type="EMBL" id="NPOA01000002">
    <property type="protein sequence ID" value="PAV31024.1"/>
    <property type="molecule type" value="Genomic_DNA"/>
</dbReference>
<sequence length="93" mass="10800">MPPQPGYTFKQALKLGALIEWLVAIIKQMIAMIKATYELINRFVALIQCLTPLIDMHFNTPVTSRVDFIFEHLKRRHPRPRVSPCHVLVSYLI</sequence>
<dbReference type="Proteomes" id="UP000218887">
    <property type="component" value="Unassembled WGS sequence"/>
</dbReference>
<comment type="caution">
    <text evidence="1">The sequence shown here is derived from an EMBL/GenBank/DDBJ whole genome shotgun (WGS) entry which is preliminary data.</text>
</comment>
<name>A0A2A2IID8_9BACI</name>
<reference evidence="1 2" key="1">
    <citation type="submission" date="2017-08" db="EMBL/GenBank/DDBJ databases">
        <title>Virgibacillus indicus sp. nov. and Virgibacillus profoundi sp. nov, two moderately halophilic bacteria isolated from marine sediment by using the Microfluidic Streak Plate.</title>
        <authorList>
            <person name="Xu B."/>
            <person name="Hu B."/>
            <person name="Wang J."/>
            <person name="Zhu Y."/>
            <person name="Huang L."/>
            <person name="Du W."/>
            <person name="Huang Y."/>
        </authorList>
    </citation>
    <scope>NUCLEOTIDE SEQUENCE [LARGE SCALE GENOMIC DNA]</scope>
    <source>
        <strain evidence="1 2">IO3-P3-H5</strain>
    </source>
</reference>
<gene>
    <name evidence="1" type="ORF">CIL05_04765</name>
</gene>
<evidence type="ECO:0000313" key="1">
    <source>
        <dbReference type="EMBL" id="PAV31024.1"/>
    </source>
</evidence>
<evidence type="ECO:0000313" key="2">
    <source>
        <dbReference type="Proteomes" id="UP000218887"/>
    </source>
</evidence>
<accession>A0A2A2IID8</accession>
<dbReference type="AlphaFoldDB" id="A0A2A2IID8"/>